<dbReference type="Proteomes" id="UP000494301">
    <property type="component" value="Unassembled WGS sequence"/>
</dbReference>
<dbReference type="GO" id="GO:0005829">
    <property type="term" value="C:cytosol"/>
    <property type="evidence" value="ECO:0007669"/>
    <property type="project" value="TreeGrafter"/>
</dbReference>
<evidence type="ECO:0000256" key="4">
    <source>
        <dbReference type="SAM" id="MobiDB-lite"/>
    </source>
</evidence>
<organism evidence="6 7">
    <name type="scientific">Burkholderia aenigmatica</name>
    <dbReference type="NCBI Taxonomy" id="2015348"/>
    <lineage>
        <taxon>Bacteria</taxon>
        <taxon>Pseudomonadati</taxon>
        <taxon>Pseudomonadota</taxon>
        <taxon>Betaproteobacteria</taxon>
        <taxon>Burkholderiales</taxon>
        <taxon>Burkholderiaceae</taxon>
        <taxon>Burkholderia</taxon>
        <taxon>Burkholderia cepacia complex</taxon>
    </lineage>
</organism>
<dbReference type="Pfam" id="PF12625">
    <property type="entry name" value="Arabinose_bd"/>
    <property type="match status" value="1"/>
</dbReference>
<keyword evidence="2" id="KW-0238">DNA-binding</keyword>
<dbReference type="InterPro" id="IPR009057">
    <property type="entry name" value="Homeodomain-like_sf"/>
</dbReference>
<dbReference type="RefSeq" id="WP_175219881.1">
    <property type="nucleotide sequence ID" value="NZ_CABWIL020000002.1"/>
</dbReference>
<gene>
    <name evidence="6" type="ORF">BLA3211_00843</name>
</gene>
<proteinExistence type="predicted"/>
<dbReference type="Pfam" id="PF12833">
    <property type="entry name" value="HTH_18"/>
    <property type="match status" value="1"/>
</dbReference>
<evidence type="ECO:0000256" key="2">
    <source>
        <dbReference type="ARBA" id="ARBA00023125"/>
    </source>
</evidence>
<evidence type="ECO:0000313" key="6">
    <source>
        <dbReference type="EMBL" id="CAB3961104.1"/>
    </source>
</evidence>
<reference evidence="6 7" key="1">
    <citation type="submission" date="2020-04" db="EMBL/GenBank/DDBJ databases">
        <authorList>
            <person name="Depoorter E."/>
        </authorList>
    </citation>
    <scope>NUCLEOTIDE SEQUENCE [LARGE SCALE GENOMIC DNA]</scope>
    <source>
        <strain evidence="6 7">BCC0217</strain>
    </source>
</reference>
<dbReference type="SUPFAM" id="SSF46689">
    <property type="entry name" value="Homeodomain-like"/>
    <property type="match status" value="1"/>
</dbReference>
<evidence type="ECO:0000256" key="1">
    <source>
        <dbReference type="ARBA" id="ARBA00023015"/>
    </source>
</evidence>
<dbReference type="PROSITE" id="PS01124">
    <property type="entry name" value="HTH_ARAC_FAMILY_2"/>
    <property type="match status" value="1"/>
</dbReference>
<dbReference type="Gene3D" id="1.10.10.60">
    <property type="entry name" value="Homeodomain-like"/>
    <property type="match status" value="1"/>
</dbReference>
<dbReference type="InterPro" id="IPR018060">
    <property type="entry name" value="HTH_AraC"/>
</dbReference>
<feature type="domain" description="HTH araC/xylS-type" evidence="5">
    <location>
        <begin position="237"/>
        <end position="335"/>
    </location>
</feature>
<feature type="region of interest" description="Disordered" evidence="4">
    <location>
        <begin position="328"/>
        <end position="348"/>
    </location>
</feature>
<dbReference type="AlphaFoldDB" id="A0A6J5ILB9"/>
<dbReference type="GO" id="GO:0003700">
    <property type="term" value="F:DNA-binding transcription factor activity"/>
    <property type="evidence" value="ECO:0007669"/>
    <property type="project" value="InterPro"/>
</dbReference>
<protein>
    <submittedName>
        <fullName evidence="6">AraC family transcriptional regulator</fullName>
    </submittedName>
</protein>
<keyword evidence="3" id="KW-0804">Transcription</keyword>
<dbReference type="GO" id="GO:0000976">
    <property type="term" value="F:transcription cis-regulatory region binding"/>
    <property type="evidence" value="ECO:0007669"/>
    <property type="project" value="TreeGrafter"/>
</dbReference>
<accession>A0A6J5ILB9</accession>
<dbReference type="InterPro" id="IPR032687">
    <property type="entry name" value="AraC-type_N"/>
</dbReference>
<dbReference type="EMBL" id="CABWIL020000002">
    <property type="protein sequence ID" value="CAB3961104.1"/>
    <property type="molecule type" value="Genomic_DNA"/>
</dbReference>
<evidence type="ECO:0000313" key="7">
    <source>
        <dbReference type="Proteomes" id="UP000494301"/>
    </source>
</evidence>
<evidence type="ECO:0000259" key="5">
    <source>
        <dbReference type="PROSITE" id="PS01124"/>
    </source>
</evidence>
<dbReference type="PANTHER" id="PTHR47894">
    <property type="entry name" value="HTH-TYPE TRANSCRIPTIONAL REGULATOR GADX"/>
    <property type="match status" value="1"/>
</dbReference>
<sequence length="348" mass="38155">MTAIIRSTGMKGYRELMSTLGVDPLPLLRKHELPANLGEVDDATVPILSVMQLMEDSAAAAHRPDLGLQLAARQDIDILGPLAMAIQHSANVREAMTTASRYLYVHSPAAQLSVIEPSTLIQDAAEIRIELLVPRAPVCRQALDQCLGRMHHLVRSFAADNYRLLAVALPYGNSADPGAYARFFGQARIYTEQEHAGLHVSPQTLGSRLETVNASLKNIALEYLQRHYGDPGLSMVERVRRALHCTLGATGGSKSAIAELLFVHPRTMQRKLADEGATFEGVRDEVRQEIALRYLQQTTIPLAQLTSLLGFSDQSVLTHSSIRWFGMPPSKVRASSRPRAPAAANRSR</sequence>
<dbReference type="PANTHER" id="PTHR47894:SF4">
    <property type="entry name" value="HTH-TYPE TRANSCRIPTIONAL REGULATOR GADX"/>
    <property type="match status" value="1"/>
</dbReference>
<name>A0A6J5ILB9_9BURK</name>
<evidence type="ECO:0000256" key="3">
    <source>
        <dbReference type="ARBA" id="ARBA00023163"/>
    </source>
</evidence>
<keyword evidence="1" id="KW-0805">Transcription regulation</keyword>
<dbReference type="SMART" id="SM00342">
    <property type="entry name" value="HTH_ARAC"/>
    <property type="match status" value="1"/>
</dbReference>